<sequence>MYTQDRNLRGVKRTICIGLGGTGKNVLMQLRRLIIDRYGDLNELPLVSFVHIDTDKSASQSSGLRTGNTYHGVSLSFKDSEKVSATMSSKEVTNFVQGLEQRNKSDRSSPYDHIGRWFPPQLLKNVKAVEDGAKGIRPVGRLAFFHNYSTIKQAIDTAERKTRGHEAKLLQKGLYLEQGLNIFIVGSLCGGTGSGMILDTAYSLRKDYGDQGAQIFGYLVISPDLYGTNSKHSANTYAALKELNHYNTPGSQFQAVYDPQNLVWVEEKRSPFDYTYLISSQTSGEYVILEQRKLCNVIAHKIGLEFSSELAPVMAGMRDNFLPHLIDCDDHPRPNVQRYLTFGLAAIYFPRDRIVQIALNRISLNLLEFWLNGEGQNPDVNQLLEQFIMGANWHEDLGKKDNFTSRLAEASRDGKYSFFDRLKNWRNKLEKAINENTKKADDRASLYQQIAKEFKQEFRKVQPGETESVRGEWITRIKQAQPKLTETLKADIDQFLVGLLTPSNPHFSLRVSREWLSALLTELNSYQQNLEEQIRNQSQFNSSEKVDKVWENTKEDIEEIEQKFKLFGNKGSKIQEEAKSAVQKVSKLIRENFELALNQEALKIVKALQEYVQARSRDVSNLARTVESLKGDYQQEESELKQLNFDEMSGEAIFNDEDIQQCCETLLPSNEARSRLVLVTDKITENLGGEKCLINLIEQDYLNEQSLQQSIYQAVDALFGRRSLTVVNSVIKRFLQNYRGSERSIRLTQILQQAEPLLKLNKADPHYVDDSAKSAKIIGFQDTDDIEVQQFKDILYNDLAIPDSQIKPTQAEDEIILVSEYAGFSLRLIEGLEQMRKHYLKASSSANEFLHNDAKTTFTDIIPPDANTLEDLQDIFYPALALQLLSENKKTGELEFTYYDQMRGYEKEVSLSPIWEQALETLYRQTDMANTLGNLLEKTIANMKTQPSQWEQNYRPKLQQFVQFVDNLPDTNPNYPYRETLLGVEGTLETPSQEGVLERFRKRIEREIQAFLMSENTSRVIEGEKESVSKDQTETVEDAEIVEENQGLDELEKLIQMKEKGHLNDEQFEVAKRKLLGL</sequence>
<dbReference type="Proteomes" id="UP000010482">
    <property type="component" value="Chromosome"/>
</dbReference>
<keyword evidence="3" id="KW-1185">Reference proteome</keyword>
<dbReference type="AlphaFoldDB" id="K9YV29"/>
<dbReference type="InterPro" id="IPR036525">
    <property type="entry name" value="Tubulin/FtsZ_GTPase_sf"/>
</dbReference>
<dbReference type="SUPFAM" id="SSF52490">
    <property type="entry name" value="Tubulin nucleotide-binding domain-like"/>
    <property type="match status" value="1"/>
</dbReference>
<protein>
    <submittedName>
        <fullName evidence="2">Uncharacterized protein</fullName>
    </submittedName>
</protein>
<organism evidence="2 3">
    <name type="scientific">Dactylococcopsis salina (strain PCC 8305)</name>
    <name type="common">Myxobactron salinum</name>
    <dbReference type="NCBI Taxonomy" id="13035"/>
    <lineage>
        <taxon>Bacteria</taxon>
        <taxon>Bacillati</taxon>
        <taxon>Cyanobacteriota</taxon>
        <taxon>Cyanophyceae</taxon>
        <taxon>Nodosilineales</taxon>
        <taxon>Cymatolegaceae</taxon>
        <taxon>Dactylococcopsis</taxon>
    </lineage>
</organism>
<dbReference type="Pfam" id="PF13809">
    <property type="entry name" value="Tubulin_2"/>
    <property type="match status" value="1"/>
</dbReference>
<keyword evidence="1" id="KW-0175">Coiled coil</keyword>
<feature type="coiled-coil region" evidence="1">
    <location>
        <begin position="619"/>
        <end position="646"/>
    </location>
</feature>
<gene>
    <name evidence="2" type="ORF">Dacsa_1490</name>
</gene>
<proteinExistence type="predicted"/>
<dbReference type="eggNOG" id="COG1511">
    <property type="taxonomic scope" value="Bacteria"/>
</dbReference>
<dbReference type="EMBL" id="CP003944">
    <property type="protein sequence ID" value="AFZ50175.1"/>
    <property type="molecule type" value="Genomic_DNA"/>
</dbReference>
<dbReference type="HOGENOM" id="CLU_006179_0_0_3"/>
<dbReference type="InterPro" id="IPR025904">
    <property type="entry name" value="Tubulin-like"/>
</dbReference>
<dbReference type="Gene3D" id="3.40.50.1440">
    <property type="entry name" value="Tubulin/FtsZ, GTPase domain"/>
    <property type="match status" value="1"/>
</dbReference>
<accession>K9YV29</accession>
<dbReference type="STRING" id="13035.Dacsa_1490"/>
<name>K9YV29_DACS8</name>
<dbReference type="KEGG" id="dsl:Dacsa_1490"/>
<reference evidence="2" key="1">
    <citation type="submission" date="2012-04" db="EMBL/GenBank/DDBJ databases">
        <title>Finished genome of Dactylococcopsis salina PCC 8305.</title>
        <authorList>
            <consortium name="US DOE Joint Genome Institute"/>
            <person name="Gugger M."/>
            <person name="Coursin T."/>
            <person name="Rippka R."/>
            <person name="Tandeau De Marsac N."/>
            <person name="Huntemann M."/>
            <person name="Wei C.-L."/>
            <person name="Han J."/>
            <person name="Detter J.C."/>
            <person name="Han C."/>
            <person name="Tapia R."/>
            <person name="Daligault H."/>
            <person name="Chen A."/>
            <person name="Krypides N."/>
            <person name="Mavromatis K."/>
            <person name="Markowitz V."/>
            <person name="Szeto E."/>
            <person name="Ivanova N."/>
            <person name="Ovchinnikova G."/>
            <person name="Pagani I."/>
            <person name="Pati A."/>
            <person name="Goodwin L."/>
            <person name="Peters L."/>
            <person name="Pitluck S."/>
            <person name="Woyke T."/>
            <person name="Kerfeld C."/>
        </authorList>
    </citation>
    <scope>NUCLEOTIDE SEQUENCE [LARGE SCALE GENOMIC DNA]</scope>
    <source>
        <strain evidence="2">PCC 8305</strain>
    </source>
</reference>
<dbReference type="OrthoDB" id="3400278at2"/>
<evidence type="ECO:0000256" key="1">
    <source>
        <dbReference type="SAM" id="Coils"/>
    </source>
</evidence>
<evidence type="ECO:0000313" key="2">
    <source>
        <dbReference type="EMBL" id="AFZ50175.1"/>
    </source>
</evidence>
<dbReference type="PATRIC" id="fig|13035.3.peg.1675"/>
<evidence type="ECO:0000313" key="3">
    <source>
        <dbReference type="Proteomes" id="UP000010482"/>
    </source>
</evidence>